<dbReference type="InterPro" id="IPR024529">
    <property type="entry name" value="ECF_trnsprt_substrate-spec"/>
</dbReference>
<dbReference type="Pfam" id="PF12822">
    <property type="entry name" value="ECF_trnsprt"/>
    <property type="match status" value="1"/>
</dbReference>
<organism evidence="2 3">
    <name type="scientific">Symbiobacterium terraclitae</name>
    <dbReference type="NCBI Taxonomy" id="557451"/>
    <lineage>
        <taxon>Bacteria</taxon>
        <taxon>Bacillati</taxon>
        <taxon>Bacillota</taxon>
        <taxon>Clostridia</taxon>
        <taxon>Eubacteriales</taxon>
        <taxon>Symbiobacteriaceae</taxon>
        <taxon>Symbiobacterium</taxon>
    </lineage>
</organism>
<evidence type="ECO:0000313" key="3">
    <source>
        <dbReference type="Proteomes" id="UP001519289"/>
    </source>
</evidence>
<dbReference type="NCBIfam" id="NF045596">
    <property type="entry name" value="ECF_S_CD3073"/>
    <property type="match status" value="1"/>
</dbReference>
<dbReference type="Gene3D" id="1.10.1760.20">
    <property type="match status" value="1"/>
</dbReference>
<accession>A0ABS4JV25</accession>
<protein>
    <submittedName>
        <fullName evidence="2">Energy-coupling factor transport system substrate-specific component</fullName>
    </submittedName>
</protein>
<feature type="transmembrane region" description="Helical" evidence="1">
    <location>
        <begin position="73"/>
        <end position="90"/>
    </location>
</feature>
<dbReference type="Proteomes" id="UP001519289">
    <property type="component" value="Unassembled WGS sequence"/>
</dbReference>
<feature type="transmembrane region" description="Helical" evidence="1">
    <location>
        <begin position="6"/>
        <end position="26"/>
    </location>
</feature>
<keyword evidence="1" id="KW-0472">Membrane</keyword>
<keyword evidence="1" id="KW-1133">Transmembrane helix</keyword>
<dbReference type="RefSeq" id="WP_209467518.1">
    <property type="nucleotide sequence ID" value="NZ_JAGGLG010000027.1"/>
</dbReference>
<gene>
    <name evidence="2" type="ORF">J2Z79_002847</name>
</gene>
<dbReference type="EMBL" id="JAGGLG010000027">
    <property type="protein sequence ID" value="MBP2019408.1"/>
    <property type="molecule type" value="Genomic_DNA"/>
</dbReference>
<feature type="transmembrane region" description="Helical" evidence="1">
    <location>
        <begin position="95"/>
        <end position="114"/>
    </location>
</feature>
<sequence>MDRRNIYLLALCGLAVALNVIGGTVVGALNIPLLFLDTIGTIFVAVLYGPWWAFGVGLITNLVLGVTAGPTNIPFGLVNGAVGLTVGFIARRFQFGLVTAVITGLILSVVAPLIGSPIAVAVYGGLTGGPLDVFVLWLSQTGARIFTATFLPRIASNLVDKILCSVLVSLIVSQLPRSMQPWRSQSGAA</sequence>
<reference evidence="2 3" key="1">
    <citation type="submission" date="2021-03" db="EMBL/GenBank/DDBJ databases">
        <title>Genomic Encyclopedia of Type Strains, Phase IV (KMG-IV): sequencing the most valuable type-strain genomes for metagenomic binning, comparative biology and taxonomic classification.</title>
        <authorList>
            <person name="Goeker M."/>
        </authorList>
    </citation>
    <scope>NUCLEOTIDE SEQUENCE [LARGE SCALE GENOMIC DNA]</scope>
    <source>
        <strain evidence="2 3">DSM 27138</strain>
    </source>
</reference>
<proteinExistence type="predicted"/>
<name>A0ABS4JV25_9FIRM</name>
<evidence type="ECO:0000256" key="1">
    <source>
        <dbReference type="SAM" id="Phobius"/>
    </source>
</evidence>
<keyword evidence="3" id="KW-1185">Reference proteome</keyword>
<evidence type="ECO:0000313" key="2">
    <source>
        <dbReference type="EMBL" id="MBP2019408.1"/>
    </source>
</evidence>
<keyword evidence="1" id="KW-0812">Transmembrane</keyword>
<comment type="caution">
    <text evidence="2">The sequence shown here is derived from an EMBL/GenBank/DDBJ whole genome shotgun (WGS) entry which is preliminary data.</text>
</comment>